<keyword evidence="1" id="KW-0732">Signal</keyword>
<evidence type="ECO:0000256" key="1">
    <source>
        <dbReference type="SAM" id="SignalP"/>
    </source>
</evidence>
<name>A0ABQ6YK64_9NOCA</name>
<dbReference type="PROSITE" id="PS51257">
    <property type="entry name" value="PROKAR_LIPOPROTEIN"/>
    <property type="match status" value="1"/>
</dbReference>
<accession>A0ABQ6YK64</accession>
<feature type="signal peptide" evidence="1">
    <location>
        <begin position="1"/>
        <end position="23"/>
    </location>
</feature>
<feature type="chain" id="PRO_5046774485" evidence="1">
    <location>
        <begin position="24"/>
        <end position="277"/>
    </location>
</feature>
<comment type="caution">
    <text evidence="2">The sequence shown here is derived from an EMBL/GenBank/DDBJ whole genome shotgun (WGS) entry which is preliminary data.</text>
</comment>
<dbReference type="Gene3D" id="3.40.190.10">
    <property type="entry name" value="Periplasmic binding protein-like II"/>
    <property type="match status" value="1"/>
</dbReference>
<sequence>MISGALRRIAAALVTATCVVALASCAGDEPGPVVTVGADGSAESIVLAEIYAQALARAGTATAVRTGLTAPLADLDAGRIAVLPARSGALLDRWNPASPARKPEEVVAAVNAALPQGLSLSDAADGTDLRARVVVPDASPVRAVAALPCAELTAGFAESPGFAPSEPSPIEGCSFATSVRFASAKELRQGLRDNVIQVGMVNGPVDGRVLADENYALRAQNLLALFRSGIFDRQRAKKLNYVAGELTTEGLVELIDKVESGTAPADAARAWLDAHGL</sequence>
<protein>
    <submittedName>
        <fullName evidence="2">Osmoprotectant transport system substrate-binding protein</fullName>
    </submittedName>
</protein>
<evidence type="ECO:0000313" key="3">
    <source>
        <dbReference type="Proteomes" id="UP000798951"/>
    </source>
</evidence>
<proteinExistence type="predicted"/>
<dbReference type="RefSeq" id="WP_067984765.1">
    <property type="nucleotide sequence ID" value="NZ_VMSD01000005.1"/>
</dbReference>
<dbReference type="EMBL" id="VMSD01000005">
    <property type="protein sequence ID" value="KAF0846179.1"/>
    <property type="molecule type" value="Genomic_DNA"/>
</dbReference>
<keyword evidence="3" id="KW-1185">Reference proteome</keyword>
<organism evidence="2 3">
    <name type="scientific">Nocardia caishijiensis</name>
    <dbReference type="NCBI Taxonomy" id="184756"/>
    <lineage>
        <taxon>Bacteria</taxon>
        <taxon>Bacillati</taxon>
        <taxon>Actinomycetota</taxon>
        <taxon>Actinomycetes</taxon>
        <taxon>Mycobacteriales</taxon>
        <taxon>Nocardiaceae</taxon>
        <taxon>Nocardia</taxon>
    </lineage>
</organism>
<dbReference type="Proteomes" id="UP000798951">
    <property type="component" value="Unassembled WGS sequence"/>
</dbReference>
<evidence type="ECO:0000313" key="2">
    <source>
        <dbReference type="EMBL" id="KAF0846179.1"/>
    </source>
</evidence>
<reference evidence="2 3" key="1">
    <citation type="submission" date="2019-07" db="EMBL/GenBank/DDBJ databases">
        <title>Genomic Encyclopedia of Type Strains, Phase IV (KMG-IV): sequencing the most valuable type-strain genomes for metagenomic binning, comparative biology and taxonomic classification.</title>
        <authorList>
            <person name="Goeker M."/>
        </authorList>
    </citation>
    <scope>NUCLEOTIDE SEQUENCE [LARGE SCALE GENOMIC DNA]</scope>
    <source>
        <strain evidence="2 3">DSM 44831</strain>
    </source>
</reference>
<dbReference type="Gene3D" id="3.40.190.120">
    <property type="entry name" value="Osmoprotection protein (prox), domain 2"/>
    <property type="match status" value="1"/>
</dbReference>
<gene>
    <name evidence="2" type="ORF">FNL39_10590</name>
</gene>
<dbReference type="SUPFAM" id="SSF53850">
    <property type="entry name" value="Periplasmic binding protein-like II"/>
    <property type="match status" value="1"/>
</dbReference>